<feature type="signal peptide" evidence="2">
    <location>
        <begin position="1"/>
        <end position="27"/>
    </location>
</feature>
<proteinExistence type="inferred from homology"/>
<keyword evidence="2" id="KW-0449">Lipoprotein</keyword>
<dbReference type="Proteomes" id="UP000295733">
    <property type="component" value="Unassembled WGS sequence"/>
</dbReference>
<reference evidence="3 4" key="1">
    <citation type="submission" date="2019-03" db="EMBL/GenBank/DDBJ databases">
        <title>Genomic Encyclopedia of Type Strains, Phase IV (KMG-IV): sequencing the most valuable type-strain genomes for metagenomic binning, comparative biology and taxonomic classification.</title>
        <authorList>
            <person name="Goeker M."/>
        </authorList>
    </citation>
    <scope>NUCLEOTIDE SEQUENCE [LARGE SCALE GENOMIC DNA]</scope>
    <source>
        <strain evidence="3 4">DSM 2781</strain>
    </source>
</reference>
<evidence type="ECO:0000313" key="4">
    <source>
        <dbReference type="Proteomes" id="UP000295733"/>
    </source>
</evidence>
<keyword evidence="2" id="KW-0812">Transmembrane</keyword>
<dbReference type="Pfam" id="PF02321">
    <property type="entry name" value="OEP"/>
    <property type="match status" value="2"/>
</dbReference>
<name>A0A4R2NI88_RHOAD</name>
<evidence type="ECO:0000313" key="3">
    <source>
        <dbReference type="EMBL" id="TCP21111.1"/>
    </source>
</evidence>
<comment type="caution">
    <text evidence="3">The sequence shown here is derived from an EMBL/GenBank/DDBJ whole genome shotgun (WGS) entry which is preliminary data.</text>
</comment>
<dbReference type="NCBIfam" id="TIGR01845">
    <property type="entry name" value="outer_NodT"/>
    <property type="match status" value="1"/>
</dbReference>
<dbReference type="PANTHER" id="PTHR30203:SF25">
    <property type="entry name" value="OUTER MEMBRANE PROTEIN-RELATED"/>
    <property type="match status" value="1"/>
</dbReference>
<dbReference type="PROSITE" id="PS51257">
    <property type="entry name" value="PROKAR_LIPOPROTEIN"/>
    <property type="match status" value="1"/>
</dbReference>
<dbReference type="Gene3D" id="1.20.1600.10">
    <property type="entry name" value="Outer membrane efflux proteins (OEP)"/>
    <property type="match status" value="1"/>
</dbReference>
<protein>
    <submittedName>
        <fullName evidence="3">Multidrug efflux system outer membrane protein</fullName>
    </submittedName>
</protein>
<comment type="similarity">
    <text evidence="1 2">Belongs to the outer membrane factor (OMF) (TC 1.B.17) family.</text>
</comment>
<dbReference type="InterPro" id="IPR010131">
    <property type="entry name" value="MdtP/NodT-like"/>
</dbReference>
<keyword evidence="2" id="KW-0564">Palmitate</keyword>
<gene>
    <name evidence="3" type="ORF">EV656_11332</name>
</gene>
<dbReference type="OrthoDB" id="7181739at2"/>
<dbReference type="EMBL" id="SLXL01000013">
    <property type="protein sequence ID" value="TCP21111.1"/>
    <property type="molecule type" value="Genomic_DNA"/>
</dbReference>
<accession>A0A4R2NI88</accession>
<keyword evidence="2" id="KW-0732">Signal</keyword>
<sequence>MTDARSPFTAVFLALALAACSVGPDYAPPQQELATRFAEGAADPIGEASAQQWWLGFGDPMLDDLVRTGLAQNLDIQSALARVAEAQAAARATGLPAQIDGAASWQAARSGGEGIATDTSGTASFSPSLLLDLFGGERRTREQALAQLQSAELGVGEARLAFLSSLVSGYIDLRYYQAALAVTRQTIASRAQTLALVQQQRTAGLATELDEAQAQASLDESRASLPSLESGFYASSYAIATLLALPVQTLQSRLERGAAQPHPRGNARVGVPANLLRNRPDIRAAERDYAAAVAAIGVSEAQLYPSVSISGTVTAAQNDSWSFGPALSLPVLGQGVLRANRDQAIAQADQARLEWRSAVLGAVEEAQAAQTDYLRNRRAVAAYRRNVASYDRVVALSRETYDGGTTTLMDLLESQRSLASARLSLASAMRDLAASWATLHVAAGLGWQLPASAGQGRPAGSG</sequence>
<keyword evidence="4" id="KW-1185">Reference proteome</keyword>
<dbReference type="AlphaFoldDB" id="A0A4R2NI88"/>
<comment type="subcellular location">
    <subcellularLocation>
        <location evidence="2">Cell membrane</location>
        <topology evidence="2">Lipid-anchor</topology>
    </subcellularLocation>
</comment>
<evidence type="ECO:0000256" key="2">
    <source>
        <dbReference type="RuleBase" id="RU362097"/>
    </source>
</evidence>
<dbReference type="InterPro" id="IPR003423">
    <property type="entry name" value="OMP_efflux"/>
</dbReference>
<dbReference type="RefSeq" id="WP_132605180.1">
    <property type="nucleotide sequence ID" value="NZ_NRRP01000010.1"/>
</dbReference>
<dbReference type="GO" id="GO:0015562">
    <property type="term" value="F:efflux transmembrane transporter activity"/>
    <property type="evidence" value="ECO:0007669"/>
    <property type="project" value="InterPro"/>
</dbReference>
<dbReference type="Gene3D" id="2.20.200.10">
    <property type="entry name" value="Outer membrane efflux proteins (OEP)"/>
    <property type="match status" value="1"/>
</dbReference>
<dbReference type="PANTHER" id="PTHR30203">
    <property type="entry name" value="OUTER MEMBRANE CATION EFFLUX PROTEIN"/>
    <property type="match status" value="1"/>
</dbReference>
<organism evidence="3 4">
    <name type="scientific">Rhodovulum adriaticum</name>
    <name type="common">Rhodopseudomonas adriatica</name>
    <dbReference type="NCBI Taxonomy" id="35804"/>
    <lineage>
        <taxon>Bacteria</taxon>
        <taxon>Pseudomonadati</taxon>
        <taxon>Pseudomonadota</taxon>
        <taxon>Alphaproteobacteria</taxon>
        <taxon>Rhodobacterales</taxon>
        <taxon>Paracoccaceae</taxon>
        <taxon>Rhodovulum</taxon>
    </lineage>
</organism>
<keyword evidence="2" id="KW-1134">Transmembrane beta strand</keyword>
<dbReference type="GO" id="GO:0005886">
    <property type="term" value="C:plasma membrane"/>
    <property type="evidence" value="ECO:0007669"/>
    <property type="project" value="UniProtKB-SubCell"/>
</dbReference>
<keyword evidence="2" id="KW-0472">Membrane</keyword>
<feature type="chain" id="PRO_5021038362" evidence="2">
    <location>
        <begin position="28"/>
        <end position="462"/>
    </location>
</feature>
<dbReference type="SUPFAM" id="SSF56954">
    <property type="entry name" value="Outer membrane efflux proteins (OEP)"/>
    <property type="match status" value="1"/>
</dbReference>
<evidence type="ECO:0000256" key="1">
    <source>
        <dbReference type="ARBA" id="ARBA00007613"/>
    </source>
</evidence>